<keyword evidence="4 8" id="KW-0479">Metal-binding</keyword>
<evidence type="ECO:0000256" key="7">
    <source>
        <dbReference type="ARBA" id="ARBA00023239"/>
    </source>
</evidence>
<evidence type="ECO:0000256" key="2">
    <source>
        <dbReference type="ARBA" id="ARBA00005220"/>
    </source>
</evidence>
<dbReference type="GO" id="GO:0046872">
    <property type="term" value="F:metal ion binding"/>
    <property type="evidence" value="ECO:0007669"/>
    <property type="project" value="UniProtKB-KW"/>
</dbReference>
<feature type="region of interest" description="Disordered" evidence="9">
    <location>
        <begin position="49"/>
        <end position="144"/>
    </location>
</feature>
<comment type="catalytic activity">
    <reaction evidence="1 8">
        <text>Eliminative cleavage of (1-&gt;4)-alpha-D-galacturonan to give oligosaccharides with 4-deoxy-alpha-D-galact-4-enuronosyl groups at their non-reducing ends.</text>
        <dbReference type="EC" id="4.2.2.2"/>
    </reaction>
</comment>
<dbReference type="InterPro" id="IPR018082">
    <property type="entry name" value="AmbAllergen"/>
</dbReference>
<evidence type="ECO:0000256" key="5">
    <source>
        <dbReference type="ARBA" id="ARBA00022729"/>
    </source>
</evidence>
<dbReference type="Proteomes" id="UP000265515">
    <property type="component" value="Unassembled WGS sequence"/>
</dbReference>
<evidence type="ECO:0000256" key="8">
    <source>
        <dbReference type="RuleBase" id="RU361123"/>
    </source>
</evidence>
<dbReference type="Gene3D" id="2.160.20.10">
    <property type="entry name" value="Single-stranded right-handed beta-helix, Pectin lyase-like"/>
    <property type="match status" value="1"/>
</dbReference>
<sequence>MMASFSAQRRSCPACISSLLVCAWLILALAGCVSPSSLSSSPPVFPFARTAPGRPVLPDTRATRQSSAGSVDQAGRAATRKVGTTPQEAGKLEEEFYAPARRGGAGGSESRDSVAATATTSTSTSSEIVVDRESGREKTEYGDGEVEVIEEDWDRWSLFEAELGLDEYGFKINMTSSQRETARRFLGLASLFRKKKRIVGHVRRFVRKAFGYGAFTIGGLLGPRATVTNFGDSGPGTLRSLCGRRGPLYIRFAGSGVIRLKSRLECSSHKTIDGAGSSVKITGWGISINGQHDVIVKNLCIAGVKQDGITIRSSSNVWIDRCSITKVGDGGTDVIYGSHGVTISHCHYFNIWKTLLLGNGNNNNVDKMMTVTLAFNWFQSCISRMPRVRFGKVHVCSNVYDKWVRYAVGGSAGAKVLVEKNFFNAGRDPWVNNLHEGEHDGTKIMYRNNFMGAARLLRQAVGVVMVPYFCPRQSMQAIRSNAGCGFQCSA</sequence>
<evidence type="ECO:0000313" key="12">
    <source>
        <dbReference type="Proteomes" id="UP000265515"/>
    </source>
</evidence>
<dbReference type="Pfam" id="PF00544">
    <property type="entry name" value="Pectate_lyase_4"/>
    <property type="match status" value="1"/>
</dbReference>
<evidence type="ECO:0000256" key="6">
    <source>
        <dbReference type="ARBA" id="ARBA00022837"/>
    </source>
</evidence>
<comment type="cofactor">
    <cofactor evidence="8">
        <name>Ca(2+)</name>
        <dbReference type="ChEBI" id="CHEBI:29108"/>
    </cofactor>
    <text evidence="8">Binds 1 Ca(2+) ion. Required for its activity.</text>
</comment>
<gene>
    <name evidence="11" type="ORF">CBR_g41373</name>
</gene>
<comment type="similarity">
    <text evidence="8">Belongs to the polysaccharide lyase 1 family.</text>
</comment>
<evidence type="ECO:0000256" key="4">
    <source>
        <dbReference type="ARBA" id="ARBA00022723"/>
    </source>
</evidence>
<evidence type="ECO:0000256" key="3">
    <source>
        <dbReference type="ARBA" id="ARBA00012272"/>
    </source>
</evidence>
<keyword evidence="6 8" id="KW-0106">Calcium</keyword>
<organism evidence="11 12">
    <name type="scientific">Chara braunii</name>
    <name type="common">Braun's stonewort</name>
    <dbReference type="NCBI Taxonomy" id="69332"/>
    <lineage>
        <taxon>Eukaryota</taxon>
        <taxon>Viridiplantae</taxon>
        <taxon>Streptophyta</taxon>
        <taxon>Charophyceae</taxon>
        <taxon>Charales</taxon>
        <taxon>Characeae</taxon>
        <taxon>Chara</taxon>
    </lineage>
</organism>
<feature type="domain" description="Pectate lyase" evidence="10">
    <location>
        <begin position="255"/>
        <end position="429"/>
    </location>
</feature>
<evidence type="ECO:0000259" key="10">
    <source>
        <dbReference type="SMART" id="SM00656"/>
    </source>
</evidence>
<dbReference type="UniPathway" id="UPA00545">
    <property type="reaction ID" value="UER00824"/>
</dbReference>
<dbReference type="GO" id="GO:0030570">
    <property type="term" value="F:pectate lyase activity"/>
    <property type="evidence" value="ECO:0007669"/>
    <property type="project" value="UniProtKB-EC"/>
</dbReference>
<evidence type="ECO:0000313" key="11">
    <source>
        <dbReference type="EMBL" id="GBG86378.1"/>
    </source>
</evidence>
<feature type="chain" id="PRO_5017098105" description="Pectate lyase" evidence="8">
    <location>
        <begin position="31"/>
        <end position="490"/>
    </location>
</feature>
<dbReference type="PANTHER" id="PTHR31683:SF18">
    <property type="entry name" value="PECTATE LYASE 21-RELATED"/>
    <property type="match status" value="1"/>
</dbReference>
<evidence type="ECO:0000256" key="9">
    <source>
        <dbReference type="SAM" id="MobiDB-lite"/>
    </source>
</evidence>
<dbReference type="SMART" id="SM00656">
    <property type="entry name" value="Amb_all"/>
    <property type="match status" value="1"/>
</dbReference>
<evidence type="ECO:0000256" key="1">
    <source>
        <dbReference type="ARBA" id="ARBA00000695"/>
    </source>
</evidence>
<protein>
    <recommendedName>
        <fullName evidence="3 8">Pectate lyase</fullName>
        <ecNumber evidence="3 8">4.2.2.2</ecNumber>
    </recommendedName>
</protein>
<dbReference type="GO" id="GO:0045490">
    <property type="term" value="P:pectin catabolic process"/>
    <property type="evidence" value="ECO:0007669"/>
    <property type="project" value="UniProtKB-UniPathway"/>
</dbReference>
<dbReference type="InterPro" id="IPR011050">
    <property type="entry name" value="Pectin_lyase_fold/virulence"/>
</dbReference>
<reference evidence="11 12" key="1">
    <citation type="journal article" date="2018" name="Cell">
        <title>The Chara Genome: Secondary Complexity and Implications for Plant Terrestrialization.</title>
        <authorList>
            <person name="Nishiyama T."/>
            <person name="Sakayama H."/>
            <person name="Vries J.D."/>
            <person name="Buschmann H."/>
            <person name="Saint-Marcoux D."/>
            <person name="Ullrich K.K."/>
            <person name="Haas F.B."/>
            <person name="Vanderstraeten L."/>
            <person name="Becker D."/>
            <person name="Lang D."/>
            <person name="Vosolsobe S."/>
            <person name="Rombauts S."/>
            <person name="Wilhelmsson P.K.I."/>
            <person name="Janitza P."/>
            <person name="Kern R."/>
            <person name="Heyl A."/>
            <person name="Rumpler F."/>
            <person name="Villalobos L.I.A.C."/>
            <person name="Clay J.M."/>
            <person name="Skokan R."/>
            <person name="Toyoda A."/>
            <person name="Suzuki Y."/>
            <person name="Kagoshima H."/>
            <person name="Schijlen E."/>
            <person name="Tajeshwar N."/>
            <person name="Catarino B."/>
            <person name="Hetherington A.J."/>
            <person name="Saltykova A."/>
            <person name="Bonnot C."/>
            <person name="Breuninger H."/>
            <person name="Symeonidi A."/>
            <person name="Radhakrishnan G.V."/>
            <person name="Van Nieuwerburgh F."/>
            <person name="Deforce D."/>
            <person name="Chang C."/>
            <person name="Karol K.G."/>
            <person name="Hedrich R."/>
            <person name="Ulvskov P."/>
            <person name="Glockner G."/>
            <person name="Delwiche C.F."/>
            <person name="Petrasek J."/>
            <person name="Van de Peer Y."/>
            <person name="Friml J."/>
            <person name="Beilby M."/>
            <person name="Dolan L."/>
            <person name="Kohara Y."/>
            <person name="Sugano S."/>
            <person name="Fujiyama A."/>
            <person name="Delaux P.-M."/>
            <person name="Quint M."/>
            <person name="TheiBen G."/>
            <person name="Hagemann M."/>
            <person name="Harholt J."/>
            <person name="Dunand C."/>
            <person name="Zachgo S."/>
            <person name="Langdale J."/>
            <person name="Maumus F."/>
            <person name="Straeten D.V.D."/>
            <person name="Gould S.B."/>
            <person name="Rensing S.A."/>
        </authorList>
    </citation>
    <scope>NUCLEOTIDE SEQUENCE [LARGE SCALE GENOMIC DNA]</scope>
    <source>
        <strain evidence="11 12">S276</strain>
    </source>
</reference>
<keyword evidence="12" id="KW-1185">Reference proteome</keyword>
<name>A0A388LVN1_CHABU</name>
<dbReference type="EMBL" id="BFEA01000561">
    <property type="protein sequence ID" value="GBG86378.1"/>
    <property type="molecule type" value="Genomic_DNA"/>
</dbReference>
<dbReference type="Gramene" id="GBG86378">
    <property type="protein sequence ID" value="GBG86378"/>
    <property type="gene ID" value="CBR_g41373"/>
</dbReference>
<dbReference type="STRING" id="69332.A0A388LVN1"/>
<dbReference type="InterPro" id="IPR045032">
    <property type="entry name" value="PEL"/>
</dbReference>
<dbReference type="InterPro" id="IPR002022">
    <property type="entry name" value="Pec_lyase"/>
</dbReference>
<feature type="signal peptide" evidence="8">
    <location>
        <begin position="1"/>
        <end position="30"/>
    </location>
</feature>
<proteinExistence type="inferred from homology"/>
<keyword evidence="7 8" id="KW-0456">Lyase</keyword>
<dbReference type="AlphaFoldDB" id="A0A388LVN1"/>
<dbReference type="SUPFAM" id="SSF51126">
    <property type="entry name" value="Pectin lyase-like"/>
    <property type="match status" value="1"/>
</dbReference>
<dbReference type="OrthoDB" id="1637350at2759"/>
<keyword evidence="5 8" id="KW-0732">Signal</keyword>
<feature type="compositionally biased region" description="Basic and acidic residues" evidence="9">
    <location>
        <begin position="129"/>
        <end position="141"/>
    </location>
</feature>
<dbReference type="InterPro" id="IPR012334">
    <property type="entry name" value="Pectin_lyas_fold"/>
</dbReference>
<dbReference type="EC" id="4.2.2.2" evidence="3 8"/>
<comment type="caution">
    <text evidence="11">The sequence shown here is derived from an EMBL/GenBank/DDBJ whole genome shotgun (WGS) entry which is preliminary data.</text>
</comment>
<accession>A0A388LVN1</accession>
<dbReference type="PANTHER" id="PTHR31683">
    <property type="entry name" value="PECTATE LYASE 18-RELATED"/>
    <property type="match status" value="1"/>
</dbReference>
<comment type="pathway">
    <text evidence="2 8">Glycan metabolism; pectin degradation; 2-dehydro-3-deoxy-D-gluconate from pectin: step 2/5.</text>
</comment>
<feature type="compositionally biased region" description="Low complexity" evidence="9">
    <location>
        <begin position="113"/>
        <end position="126"/>
    </location>
</feature>
<dbReference type="PRINTS" id="PR00807">
    <property type="entry name" value="AMBALLERGEN"/>
</dbReference>